<name>A0A1T4V6N8_9GAMM</name>
<evidence type="ECO:0000256" key="6">
    <source>
        <dbReference type="ARBA" id="ARBA00023204"/>
    </source>
</evidence>
<evidence type="ECO:0000256" key="2">
    <source>
        <dbReference type="ARBA" id="ARBA00022722"/>
    </source>
</evidence>
<comment type="similarity">
    <text evidence="7">Belongs to the MutH family.</text>
</comment>
<dbReference type="GO" id="GO:0004519">
    <property type="term" value="F:endonuclease activity"/>
    <property type="evidence" value="ECO:0007669"/>
    <property type="project" value="UniProtKB-UniRule"/>
</dbReference>
<dbReference type="STRING" id="83771.SAMN02910357_00591"/>
<keyword evidence="4 7" id="KW-0227">DNA damage</keyword>
<dbReference type="InterPro" id="IPR011335">
    <property type="entry name" value="Restrct_endonuc-II-like"/>
</dbReference>
<proteinExistence type="inferred from homology"/>
<dbReference type="CDD" id="cd00583">
    <property type="entry name" value="MutH-like"/>
    <property type="match status" value="1"/>
</dbReference>
<evidence type="ECO:0000259" key="8">
    <source>
        <dbReference type="SMART" id="SM00927"/>
    </source>
</evidence>
<dbReference type="GO" id="GO:0003677">
    <property type="term" value="F:DNA binding"/>
    <property type="evidence" value="ECO:0007669"/>
    <property type="project" value="InterPro"/>
</dbReference>
<keyword evidence="10" id="KW-1185">Reference proteome</keyword>
<dbReference type="AlphaFoldDB" id="A0A1T4V6N8"/>
<dbReference type="EMBL" id="FUXX01000010">
    <property type="protein sequence ID" value="SKA60201.1"/>
    <property type="molecule type" value="Genomic_DNA"/>
</dbReference>
<keyword evidence="3 7" id="KW-0255">Endonuclease</keyword>
<dbReference type="SMART" id="SM00927">
    <property type="entry name" value="MutH"/>
    <property type="match status" value="1"/>
</dbReference>
<dbReference type="InterPro" id="IPR011337">
    <property type="entry name" value="DNA_rep_MutH/RE_typeII_Sau3AI"/>
</dbReference>
<evidence type="ECO:0000313" key="9">
    <source>
        <dbReference type="EMBL" id="SKA60201.1"/>
    </source>
</evidence>
<feature type="domain" description="DNA mismatch repair MutH/Type II restriction enzyme Sau3AI" evidence="8">
    <location>
        <begin position="62"/>
        <end position="160"/>
    </location>
</feature>
<keyword evidence="1 7" id="KW-0963">Cytoplasm</keyword>
<protein>
    <recommendedName>
        <fullName evidence="7">DNA mismatch repair protein MutH</fullName>
    </recommendedName>
    <alternativeName>
        <fullName evidence="7">Methyl-directed mismatch repair protein</fullName>
    </alternativeName>
</protein>
<dbReference type="SUPFAM" id="SSF52980">
    <property type="entry name" value="Restriction endonuclease-like"/>
    <property type="match status" value="1"/>
</dbReference>
<comment type="subcellular location">
    <subcellularLocation>
        <location evidence="7">Cytoplasm</location>
    </subcellularLocation>
</comment>
<dbReference type="GO" id="GO:0006304">
    <property type="term" value="P:DNA modification"/>
    <property type="evidence" value="ECO:0007669"/>
    <property type="project" value="InterPro"/>
</dbReference>
<evidence type="ECO:0000256" key="7">
    <source>
        <dbReference type="HAMAP-Rule" id="MF_00759"/>
    </source>
</evidence>
<evidence type="ECO:0000256" key="1">
    <source>
        <dbReference type="ARBA" id="ARBA00022490"/>
    </source>
</evidence>
<comment type="function">
    <text evidence="7">Sequence-specific endonuclease that cleaves unmethylated GATC sequences. It is involved in DNA mismatch repair.</text>
</comment>
<dbReference type="RefSeq" id="WP_078928363.1">
    <property type="nucleotide sequence ID" value="NZ_FUXX01000010.1"/>
</dbReference>
<sequence>MGLSKQQNNQIFPPENFEELINRLNFIVGKSLTQLAESANVPMPIDTLHGKGFAGELIEKCLGASAANQSIPDFPELGVELKTIPVDDSLSPLESTFLCYAPLNDIRHYTFESSPLYSKITRVLFVLVRASRDLDFNDRIVLGYFFYTPSMEELNILRNDFNELYEMVKTGNVERITARIGQIIQMRPKGANGKVLTECIGPNGEIIRTRPRGFYMRRAYTKKLIQQNILAH</sequence>
<reference evidence="10" key="1">
    <citation type="submission" date="2017-02" db="EMBL/GenBank/DDBJ databases">
        <authorList>
            <person name="Varghese N."/>
            <person name="Submissions S."/>
        </authorList>
    </citation>
    <scope>NUCLEOTIDE SEQUENCE [LARGE SCALE GENOMIC DNA]</scope>
    <source>
        <strain evidence="10">DSM 3072</strain>
    </source>
</reference>
<dbReference type="Gene3D" id="3.40.600.10">
    <property type="entry name" value="DNA mismatch repair MutH/Restriction endonuclease, type II"/>
    <property type="match status" value="1"/>
</dbReference>
<dbReference type="HAMAP" id="MF_00759">
    <property type="entry name" value="MutH"/>
    <property type="match status" value="1"/>
</dbReference>
<accession>A0A1T4V6N8</accession>
<dbReference type="InterPro" id="IPR004230">
    <property type="entry name" value="DNA_mismatch_repair_MutH"/>
</dbReference>
<dbReference type="GO" id="GO:0005737">
    <property type="term" value="C:cytoplasm"/>
    <property type="evidence" value="ECO:0007669"/>
    <property type="project" value="UniProtKB-SubCell"/>
</dbReference>
<evidence type="ECO:0000256" key="3">
    <source>
        <dbReference type="ARBA" id="ARBA00022759"/>
    </source>
</evidence>
<dbReference type="InterPro" id="IPR037057">
    <property type="entry name" value="DNA_rep_MutH/T2_RE_sf"/>
</dbReference>
<dbReference type="GO" id="GO:0006298">
    <property type="term" value="P:mismatch repair"/>
    <property type="evidence" value="ECO:0007669"/>
    <property type="project" value="UniProtKB-UniRule"/>
</dbReference>
<dbReference type="Pfam" id="PF02976">
    <property type="entry name" value="MutH"/>
    <property type="match status" value="1"/>
</dbReference>
<evidence type="ECO:0000256" key="5">
    <source>
        <dbReference type="ARBA" id="ARBA00022801"/>
    </source>
</evidence>
<dbReference type="GO" id="GO:0016787">
    <property type="term" value="F:hydrolase activity"/>
    <property type="evidence" value="ECO:0007669"/>
    <property type="project" value="UniProtKB-KW"/>
</dbReference>
<gene>
    <name evidence="7" type="primary">mutH</name>
    <name evidence="9" type="ORF">SAMN02745213_00828</name>
</gene>
<dbReference type="Proteomes" id="UP000242432">
    <property type="component" value="Unassembled WGS sequence"/>
</dbReference>
<evidence type="ECO:0000256" key="4">
    <source>
        <dbReference type="ARBA" id="ARBA00022763"/>
    </source>
</evidence>
<keyword evidence="6 7" id="KW-0234">DNA repair</keyword>
<evidence type="ECO:0000313" key="10">
    <source>
        <dbReference type="Proteomes" id="UP000242432"/>
    </source>
</evidence>
<keyword evidence="2 7" id="KW-0540">Nuclease</keyword>
<keyword evidence="5 7" id="KW-0378">Hydrolase</keyword>
<organism evidence="9 10">
    <name type="scientific">Succinivibrio dextrinosolvens DSM 3072</name>
    <dbReference type="NCBI Taxonomy" id="1123324"/>
    <lineage>
        <taxon>Bacteria</taxon>
        <taxon>Pseudomonadati</taxon>
        <taxon>Pseudomonadota</taxon>
        <taxon>Gammaproteobacteria</taxon>
        <taxon>Aeromonadales</taxon>
        <taxon>Succinivibrionaceae</taxon>
        <taxon>Succinivibrio</taxon>
    </lineage>
</organism>